<reference evidence="2 3" key="1">
    <citation type="journal article" date="2023" name="Arcadia Sci">
        <title>De novo assembly of a long-read Amblyomma americanum tick genome.</title>
        <authorList>
            <person name="Chou S."/>
            <person name="Poskanzer K.E."/>
            <person name="Rollins M."/>
            <person name="Thuy-Boun P.S."/>
        </authorList>
    </citation>
    <scope>NUCLEOTIDE SEQUENCE [LARGE SCALE GENOMIC DNA]</scope>
    <source>
        <strain evidence="2">F_SG_1</strain>
        <tissue evidence="2">Salivary glands</tissue>
    </source>
</reference>
<keyword evidence="1" id="KW-1133">Transmembrane helix</keyword>
<gene>
    <name evidence="2" type="ORF">V5799_012504</name>
</gene>
<evidence type="ECO:0000313" key="2">
    <source>
        <dbReference type="EMBL" id="KAK8772962.1"/>
    </source>
</evidence>
<organism evidence="2 3">
    <name type="scientific">Amblyomma americanum</name>
    <name type="common">Lone star tick</name>
    <dbReference type="NCBI Taxonomy" id="6943"/>
    <lineage>
        <taxon>Eukaryota</taxon>
        <taxon>Metazoa</taxon>
        <taxon>Ecdysozoa</taxon>
        <taxon>Arthropoda</taxon>
        <taxon>Chelicerata</taxon>
        <taxon>Arachnida</taxon>
        <taxon>Acari</taxon>
        <taxon>Parasitiformes</taxon>
        <taxon>Ixodida</taxon>
        <taxon>Ixodoidea</taxon>
        <taxon>Ixodidae</taxon>
        <taxon>Amblyomminae</taxon>
        <taxon>Amblyomma</taxon>
    </lineage>
</organism>
<feature type="transmembrane region" description="Helical" evidence="1">
    <location>
        <begin position="24"/>
        <end position="42"/>
    </location>
</feature>
<dbReference type="Proteomes" id="UP001321473">
    <property type="component" value="Unassembled WGS sequence"/>
</dbReference>
<protein>
    <submittedName>
        <fullName evidence="2">Uncharacterized protein</fullName>
    </submittedName>
</protein>
<accession>A0AAQ4EE85</accession>
<evidence type="ECO:0000313" key="3">
    <source>
        <dbReference type="Proteomes" id="UP001321473"/>
    </source>
</evidence>
<dbReference type="InterPro" id="IPR010916">
    <property type="entry name" value="TonB_box_CS"/>
</dbReference>
<sequence length="148" mass="16355">MVETLASVDQFIAFAPGDLWCLPFRVSVALNAVCLLALMLGTSEAAHSASKKARDSVVVLAQRSAEMPIHQPDMYEEINATLNSFRRDAVMLHCCRVWPLNRASGLLAFVVTLVGVVALVTHRPVNREYFRPHFALLIPQHCSLRSLG</sequence>
<dbReference type="AlphaFoldDB" id="A0AAQ4EE85"/>
<dbReference type="EMBL" id="JARKHS020017479">
    <property type="protein sequence ID" value="KAK8772962.1"/>
    <property type="molecule type" value="Genomic_DNA"/>
</dbReference>
<keyword evidence="1" id="KW-0472">Membrane</keyword>
<keyword evidence="3" id="KW-1185">Reference proteome</keyword>
<dbReference type="PROSITE" id="PS00430">
    <property type="entry name" value="TONB_DEPENDENT_REC_1"/>
    <property type="match status" value="1"/>
</dbReference>
<feature type="transmembrane region" description="Helical" evidence="1">
    <location>
        <begin position="106"/>
        <end position="125"/>
    </location>
</feature>
<comment type="caution">
    <text evidence="2">The sequence shown here is derived from an EMBL/GenBank/DDBJ whole genome shotgun (WGS) entry which is preliminary data.</text>
</comment>
<proteinExistence type="predicted"/>
<name>A0AAQ4EE85_AMBAM</name>
<keyword evidence="1" id="KW-0812">Transmembrane</keyword>
<feature type="non-terminal residue" evidence="2">
    <location>
        <position position="148"/>
    </location>
</feature>
<evidence type="ECO:0000256" key="1">
    <source>
        <dbReference type="SAM" id="Phobius"/>
    </source>
</evidence>